<name>A0A4Q1SHS4_9BACT</name>
<sequence>MPATLSVAMIARNEEKNLPRTLSSVRWADEIVIVDSGSVDRTPEIAREFGAKHSFNRNFEGHPQQKTIAINQCTSDWILLLDADEVVTPELAAEIRQVLEKSEQDKPEFTAYWLPRLNLFMDRWVRHGGFYPDHKLRLFKRGSAVMDVKGGPHGTPQHEGPKGTLKNDLLHYAYPDFELYLSHMNDYSTETLDVLVRRGKAKSTGALIWLGVVNPFFTFIKNYIFRGGFLDGTQGLIYHLNHSAYIHWKYAKAWYAQKVKEVEP</sequence>
<accession>A0A4Q1SHS4</accession>
<feature type="domain" description="Glycosyltransferase 2-like" evidence="2">
    <location>
        <begin position="6"/>
        <end position="129"/>
    </location>
</feature>
<dbReference type="GO" id="GO:0016740">
    <property type="term" value="F:transferase activity"/>
    <property type="evidence" value="ECO:0007669"/>
    <property type="project" value="UniProtKB-KW"/>
</dbReference>
<dbReference type="Proteomes" id="UP000290253">
    <property type="component" value="Unassembled WGS sequence"/>
</dbReference>
<dbReference type="Gene3D" id="3.90.550.10">
    <property type="entry name" value="Spore Coat Polysaccharide Biosynthesis Protein SpsA, Chain A"/>
    <property type="match status" value="1"/>
</dbReference>
<comment type="similarity">
    <text evidence="1">Belongs to the glycosyltransferase 2 family. WaaE/KdtX subfamily.</text>
</comment>
<dbReference type="PANTHER" id="PTHR43630:SF2">
    <property type="entry name" value="GLYCOSYLTRANSFERASE"/>
    <property type="match status" value="1"/>
</dbReference>
<dbReference type="AlphaFoldDB" id="A0A4Q1SHS4"/>
<proteinExistence type="inferred from homology"/>
<evidence type="ECO:0000313" key="3">
    <source>
        <dbReference type="EMBL" id="RXS97116.1"/>
    </source>
</evidence>
<dbReference type="InterPro" id="IPR001173">
    <property type="entry name" value="Glyco_trans_2-like"/>
</dbReference>
<dbReference type="EMBL" id="SDMK01000001">
    <property type="protein sequence ID" value="RXS97116.1"/>
    <property type="molecule type" value="Genomic_DNA"/>
</dbReference>
<dbReference type="InterPro" id="IPR029044">
    <property type="entry name" value="Nucleotide-diphossugar_trans"/>
</dbReference>
<dbReference type="OrthoDB" id="9815923at2"/>
<evidence type="ECO:0000259" key="2">
    <source>
        <dbReference type="Pfam" id="PF00535"/>
    </source>
</evidence>
<protein>
    <submittedName>
        <fullName evidence="3">Glycosyltransferase family 2 protein</fullName>
    </submittedName>
</protein>
<keyword evidence="3" id="KW-0808">Transferase</keyword>
<dbReference type="PANTHER" id="PTHR43630">
    <property type="entry name" value="POLY-BETA-1,6-N-ACETYL-D-GLUCOSAMINE SYNTHASE"/>
    <property type="match status" value="1"/>
</dbReference>
<keyword evidence="4" id="KW-1185">Reference proteome</keyword>
<gene>
    <name evidence="3" type="ORF">ESZ00_04145</name>
</gene>
<comment type="caution">
    <text evidence="3">The sequence shown here is derived from an EMBL/GenBank/DDBJ whole genome shotgun (WGS) entry which is preliminary data.</text>
</comment>
<dbReference type="RefSeq" id="WP_129206896.1">
    <property type="nucleotide sequence ID" value="NZ_BMGU01000001.1"/>
</dbReference>
<dbReference type="Pfam" id="PF00535">
    <property type="entry name" value="Glycos_transf_2"/>
    <property type="match status" value="1"/>
</dbReference>
<evidence type="ECO:0000256" key="1">
    <source>
        <dbReference type="ARBA" id="ARBA00038494"/>
    </source>
</evidence>
<dbReference type="SUPFAM" id="SSF53448">
    <property type="entry name" value="Nucleotide-diphospho-sugar transferases"/>
    <property type="match status" value="1"/>
</dbReference>
<organism evidence="3 4">
    <name type="scientific">Silvibacterium dinghuense</name>
    <dbReference type="NCBI Taxonomy" id="1560006"/>
    <lineage>
        <taxon>Bacteria</taxon>
        <taxon>Pseudomonadati</taxon>
        <taxon>Acidobacteriota</taxon>
        <taxon>Terriglobia</taxon>
        <taxon>Terriglobales</taxon>
        <taxon>Acidobacteriaceae</taxon>
        <taxon>Silvibacterium</taxon>
    </lineage>
</organism>
<dbReference type="CDD" id="cd02511">
    <property type="entry name" value="Beta4Glucosyltransferase"/>
    <property type="match status" value="1"/>
</dbReference>
<reference evidence="3 4" key="1">
    <citation type="journal article" date="2016" name="Int. J. Syst. Evol. Microbiol.">
        <title>Acidipila dinghuensis sp. nov., an acidobacterium isolated from forest soil.</title>
        <authorList>
            <person name="Jiang Y.W."/>
            <person name="Wang J."/>
            <person name="Chen M.H."/>
            <person name="Lv Y.Y."/>
            <person name="Qiu L.H."/>
        </authorList>
    </citation>
    <scope>NUCLEOTIDE SEQUENCE [LARGE SCALE GENOMIC DNA]</scope>
    <source>
        <strain evidence="3 4">DHOF10</strain>
    </source>
</reference>
<evidence type="ECO:0000313" key="4">
    <source>
        <dbReference type="Proteomes" id="UP000290253"/>
    </source>
</evidence>